<dbReference type="SUPFAM" id="SSF53474">
    <property type="entry name" value="alpha/beta-Hydrolases"/>
    <property type="match status" value="1"/>
</dbReference>
<reference evidence="2" key="1">
    <citation type="submission" date="2017-05" db="EMBL/GenBank/DDBJ databases">
        <authorList>
            <person name="Imhoff J.F."/>
            <person name="Rahn T."/>
            <person name="Kuenzel S."/>
            <person name="Neulinger S.C."/>
        </authorList>
    </citation>
    <scope>NUCLEOTIDE SEQUENCE</scope>
    <source>
        <strain evidence="2">LMG 28126</strain>
    </source>
</reference>
<dbReference type="InterPro" id="IPR026968">
    <property type="entry name" value="PcaD/CatD"/>
</dbReference>
<evidence type="ECO:0000259" key="1">
    <source>
        <dbReference type="Pfam" id="PF00561"/>
    </source>
</evidence>
<dbReference type="Gene3D" id="3.40.50.1820">
    <property type="entry name" value="alpha/beta hydrolase"/>
    <property type="match status" value="1"/>
</dbReference>
<protein>
    <submittedName>
        <fullName evidence="2">3-oxoadipate enol-lactonase</fullName>
    </submittedName>
</protein>
<organism evidence="2 3">
    <name type="scientific">Rhodobaculum claviforme</name>
    <dbReference type="NCBI Taxonomy" id="1549854"/>
    <lineage>
        <taxon>Bacteria</taxon>
        <taxon>Pseudomonadati</taxon>
        <taxon>Pseudomonadota</taxon>
        <taxon>Alphaproteobacteria</taxon>
        <taxon>Rhodobacterales</taxon>
        <taxon>Paracoccaceae</taxon>
        <taxon>Rhodobaculum</taxon>
    </lineage>
</organism>
<sequence length="258" mass="27224">MRMIDTGGTQLHMAEDGTGRPVVFLHALGTDLRLWTHILPRLPAGLRLIRCDLRGHGLSDCPPPPYGMGALVRDIEGLLERLEVTGSVVVGCSLGGMIAQGLAIKRPDLVGALVLSNTAARIGTAQAWHDRIATLHAGGIKALSEATLARWFPPAFRATPDAALWRHMLERTPPDGYAGCAAAIAGTDFHGPIQDLRLPVLGIAGSEDGSTPPDLVRETVALIPGAEFALIRGAGHLPMADRPDAFAATLAEFLAQLP</sequence>
<comment type="caution">
    <text evidence="2">The sequence shown here is derived from an EMBL/GenBank/DDBJ whole genome shotgun (WGS) entry which is preliminary data.</text>
</comment>
<name>A0A934TLK1_9RHOB</name>
<dbReference type="AlphaFoldDB" id="A0A934TLK1"/>
<dbReference type="RefSeq" id="WP_201157509.1">
    <property type="nucleotide sequence ID" value="NZ_NHSD01000272.1"/>
</dbReference>
<dbReference type="EMBL" id="NHSD01000272">
    <property type="protein sequence ID" value="MBK5927756.1"/>
    <property type="molecule type" value="Genomic_DNA"/>
</dbReference>
<dbReference type="PANTHER" id="PTHR43194:SF2">
    <property type="entry name" value="PEROXISOMAL MEMBRANE PROTEIN LPX1"/>
    <property type="match status" value="1"/>
</dbReference>
<evidence type="ECO:0000313" key="2">
    <source>
        <dbReference type="EMBL" id="MBK5927756.1"/>
    </source>
</evidence>
<dbReference type="GO" id="GO:0042952">
    <property type="term" value="P:beta-ketoadipate pathway"/>
    <property type="evidence" value="ECO:0007669"/>
    <property type="project" value="InterPro"/>
</dbReference>
<dbReference type="Pfam" id="PF00561">
    <property type="entry name" value="Abhydrolase_1"/>
    <property type="match status" value="1"/>
</dbReference>
<dbReference type="InterPro" id="IPR000073">
    <property type="entry name" value="AB_hydrolase_1"/>
</dbReference>
<dbReference type="PRINTS" id="PR00111">
    <property type="entry name" value="ABHYDROLASE"/>
</dbReference>
<gene>
    <name evidence="2" type="ORF">CCR87_10520</name>
</gene>
<feature type="domain" description="AB hydrolase-1" evidence="1">
    <location>
        <begin position="21"/>
        <end position="242"/>
    </location>
</feature>
<reference evidence="2" key="2">
    <citation type="journal article" date="2020" name="Microorganisms">
        <title>Osmotic Adaptation and Compatible Solute Biosynthesis of Phototrophic Bacteria as Revealed from Genome Analyses.</title>
        <authorList>
            <person name="Imhoff J.F."/>
            <person name="Rahn T."/>
            <person name="Kunzel S."/>
            <person name="Keller A."/>
            <person name="Neulinger S.C."/>
        </authorList>
    </citation>
    <scope>NUCLEOTIDE SEQUENCE</scope>
    <source>
        <strain evidence="2">LMG 28126</strain>
    </source>
</reference>
<evidence type="ECO:0000313" key="3">
    <source>
        <dbReference type="Proteomes" id="UP000706333"/>
    </source>
</evidence>
<dbReference type="NCBIfam" id="TIGR02427">
    <property type="entry name" value="protocat_pcaD"/>
    <property type="match status" value="1"/>
</dbReference>
<dbReference type="PANTHER" id="PTHR43194">
    <property type="entry name" value="HYDROLASE ALPHA/BETA FOLD FAMILY"/>
    <property type="match status" value="1"/>
</dbReference>
<dbReference type="InterPro" id="IPR029058">
    <property type="entry name" value="AB_hydrolase_fold"/>
</dbReference>
<accession>A0A934TLK1</accession>
<keyword evidence="3" id="KW-1185">Reference proteome</keyword>
<dbReference type="GO" id="GO:0047570">
    <property type="term" value="F:3-oxoadipate enol-lactonase activity"/>
    <property type="evidence" value="ECO:0007669"/>
    <property type="project" value="InterPro"/>
</dbReference>
<dbReference type="InterPro" id="IPR050228">
    <property type="entry name" value="Carboxylesterase_BioH"/>
</dbReference>
<proteinExistence type="predicted"/>
<dbReference type="Proteomes" id="UP000706333">
    <property type="component" value="Unassembled WGS sequence"/>
</dbReference>